<keyword evidence="2" id="KW-0378">Hydrolase</keyword>
<comment type="caution">
    <text evidence="5">The sequence shown here is derived from an EMBL/GenBank/DDBJ whole genome shotgun (WGS) entry which is preliminary data.</text>
</comment>
<accession>A0ABN8SBP9</accession>
<sequence>MSIVSFLMLYSTVLVTAAVTAKLSKLHYLPETDMNVTQIIRYNGYPAEEYSVVTDDGYIIYIQRIPSGRNQDPSSGPKPVIFLQHGLLCSSSNWVVNLPNEGFAFILADAGFDVWLGNVRGNTYGLRHVKYPVHSDEFWNFSWDEMASQDLPAMLNFVTNKTSQSSIYYAAHSQGTTMAFAEFSRNKELAKKVKKFFAMGPVATVGHMESPIKYLADAIDEIEFLFEVLGVRDFLPSDDIIHLLAKYVCSDKEFETFCSDIIFIICGFDKKQLNETRLPIYYTHTPAGTSVRNIVHFAQMYKSKKFQMYDYGSSKENKKHYGQPTPPQYNASDMTVPVALYWAQNDWLADPTDVNALLPLLPNKLYNKYIKNWDHLDFIWGMDAAKKVYDDIIRNITSDYMDVFNPGFEP</sequence>
<feature type="signal peptide" evidence="3">
    <location>
        <begin position="1"/>
        <end position="17"/>
    </location>
</feature>
<keyword evidence="2" id="KW-0443">Lipid metabolism</keyword>
<dbReference type="InterPro" id="IPR029058">
    <property type="entry name" value="AB_hydrolase_fold"/>
</dbReference>
<reference evidence="5 6" key="1">
    <citation type="submission" date="2022-05" db="EMBL/GenBank/DDBJ databases">
        <authorList>
            <consortium name="Genoscope - CEA"/>
            <person name="William W."/>
        </authorList>
    </citation>
    <scope>NUCLEOTIDE SEQUENCE [LARGE SCALE GENOMIC DNA]</scope>
</reference>
<feature type="domain" description="Partial AB-hydrolase lipase" evidence="4">
    <location>
        <begin position="36"/>
        <end position="98"/>
    </location>
</feature>
<comment type="similarity">
    <text evidence="1 2">Belongs to the AB hydrolase superfamily. Lipase family.</text>
</comment>
<dbReference type="Proteomes" id="UP001159427">
    <property type="component" value="Unassembled WGS sequence"/>
</dbReference>
<dbReference type="PANTHER" id="PTHR11005">
    <property type="entry name" value="LYSOSOMAL ACID LIPASE-RELATED"/>
    <property type="match status" value="1"/>
</dbReference>
<dbReference type="InterPro" id="IPR025483">
    <property type="entry name" value="Lipase_euk"/>
</dbReference>
<dbReference type="InterPro" id="IPR006693">
    <property type="entry name" value="AB_hydrolase_lipase"/>
</dbReference>
<evidence type="ECO:0000256" key="2">
    <source>
        <dbReference type="PIRNR" id="PIRNR000862"/>
    </source>
</evidence>
<organism evidence="5 6">
    <name type="scientific">Porites evermanni</name>
    <dbReference type="NCBI Taxonomy" id="104178"/>
    <lineage>
        <taxon>Eukaryota</taxon>
        <taxon>Metazoa</taxon>
        <taxon>Cnidaria</taxon>
        <taxon>Anthozoa</taxon>
        <taxon>Hexacorallia</taxon>
        <taxon>Scleractinia</taxon>
        <taxon>Fungiina</taxon>
        <taxon>Poritidae</taxon>
        <taxon>Porites</taxon>
    </lineage>
</organism>
<gene>
    <name evidence="5" type="ORF">PEVE_00017515</name>
</gene>
<keyword evidence="3" id="KW-0732">Signal</keyword>
<dbReference type="Gene3D" id="3.40.50.1820">
    <property type="entry name" value="alpha/beta hydrolase"/>
    <property type="match status" value="1"/>
</dbReference>
<evidence type="ECO:0000259" key="4">
    <source>
        <dbReference type="Pfam" id="PF04083"/>
    </source>
</evidence>
<dbReference type="PIRSF" id="PIRSF000862">
    <property type="entry name" value="Steryl_ester_lip"/>
    <property type="match status" value="1"/>
</dbReference>
<evidence type="ECO:0000313" key="6">
    <source>
        <dbReference type="Proteomes" id="UP001159427"/>
    </source>
</evidence>
<protein>
    <recommendedName>
        <fullName evidence="2">Lipase</fullName>
    </recommendedName>
</protein>
<evidence type="ECO:0000313" key="5">
    <source>
        <dbReference type="EMBL" id="CAH3187234.1"/>
    </source>
</evidence>
<evidence type="ECO:0000256" key="3">
    <source>
        <dbReference type="SAM" id="SignalP"/>
    </source>
</evidence>
<keyword evidence="2" id="KW-0442">Lipid degradation</keyword>
<evidence type="ECO:0000256" key="1">
    <source>
        <dbReference type="ARBA" id="ARBA00010701"/>
    </source>
</evidence>
<dbReference type="Pfam" id="PF04083">
    <property type="entry name" value="Abhydro_lipase"/>
    <property type="match status" value="1"/>
</dbReference>
<dbReference type="EMBL" id="CALNXI010002400">
    <property type="protein sequence ID" value="CAH3187234.1"/>
    <property type="molecule type" value="Genomic_DNA"/>
</dbReference>
<dbReference type="SUPFAM" id="SSF53474">
    <property type="entry name" value="alpha/beta-Hydrolases"/>
    <property type="match status" value="1"/>
</dbReference>
<keyword evidence="6" id="KW-1185">Reference proteome</keyword>
<name>A0ABN8SBP9_9CNID</name>
<proteinExistence type="inferred from homology"/>
<feature type="chain" id="PRO_5045353556" description="Lipase" evidence="3">
    <location>
        <begin position="18"/>
        <end position="410"/>
    </location>
</feature>